<keyword evidence="2" id="KW-0378">Hydrolase</keyword>
<gene>
    <name evidence="6" type="primary">LOC105044226</name>
</gene>
<keyword evidence="4" id="KW-0732">Signal</keyword>
<dbReference type="OrthoDB" id="784637at2759"/>
<dbReference type="InterPro" id="IPR033132">
    <property type="entry name" value="GH_1_N_CS"/>
</dbReference>
<evidence type="ECO:0000256" key="4">
    <source>
        <dbReference type="SAM" id="SignalP"/>
    </source>
</evidence>
<protein>
    <submittedName>
        <fullName evidence="6">Beta-glucosidase 18</fullName>
    </submittedName>
</protein>
<dbReference type="PANTHER" id="PTHR10353:SF236">
    <property type="entry name" value="BETA-GLUCOSIDASE 18"/>
    <property type="match status" value="1"/>
</dbReference>
<dbReference type="RefSeq" id="XP_010920354.2">
    <property type="nucleotide sequence ID" value="XM_010922052.2"/>
</dbReference>
<evidence type="ECO:0000256" key="1">
    <source>
        <dbReference type="ARBA" id="ARBA00010838"/>
    </source>
</evidence>
<evidence type="ECO:0000313" key="5">
    <source>
        <dbReference type="Proteomes" id="UP000504607"/>
    </source>
</evidence>
<dbReference type="SUPFAM" id="SSF51445">
    <property type="entry name" value="(Trans)glycosidases"/>
    <property type="match status" value="1"/>
</dbReference>
<dbReference type="GO" id="GO:0008422">
    <property type="term" value="F:beta-glucosidase activity"/>
    <property type="evidence" value="ECO:0007669"/>
    <property type="project" value="UniProtKB-ARBA"/>
</dbReference>
<sequence>MEKKKTWMLACALFLQLLCSVSELDRSQFPSSFLFGTSTSSYQIEGAYLEGNKSLSNWDVFTHIPGHIQDNSDGDIADDHYHLYMVRIFRRLGLSKYHPPQFIQNVCNTNHANYTDLG</sequence>
<evidence type="ECO:0000256" key="2">
    <source>
        <dbReference type="ARBA" id="ARBA00022801"/>
    </source>
</evidence>
<reference evidence="6" key="1">
    <citation type="submission" date="2025-08" db="UniProtKB">
        <authorList>
            <consortium name="RefSeq"/>
        </authorList>
    </citation>
    <scope>IDENTIFICATION</scope>
</reference>
<dbReference type="AlphaFoldDB" id="A0A6I9RAT9"/>
<dbReference type="InParanoid" id="A0A6I9RAT9"/>
<name>A0A6I9RAT9_ELAGV</name>
<proteinExistence type="inferred from homology"/>
<feature type="chain" id="PRO_5026759285" evidence="4">
    <location>
        <begin position="24"/>
        <end position="118"/>
    </location>
</feature>
<dbReference type="InterPro" id="IPR001360">
    <property type="entry name" value="Glyco_hydro_1"/>
</dbReference>
<comment type="similarity">
    <text evidence="1 3">Belongs to the glycosyl hydrolase 1 family.</text>
</comment>
<dbReference type="Gene3D" id="3.20.20.80">
    <property type="entry name" value="Glycosidases"/>
    <property type="match status" value="1"/>
</dbReference>
<dbReference type="InterPro" id="IPR017853">
    <property type="entry name" value="GH"/>
</dbReference>
<dbReference type="Pfam" id="PF00232">
    <property type="entry name" value="Glyco_hydro_1"/>
    <property type="match status" value="1"/>
</dbReference>
<keyword evidence="5" id="KW-1185">Reference proteome</keyword>
<evidence type="ECO:0000313" key="6">
    <source>
        <dbReference type="RefSeq" id="XP_010920354.2"/>
    </source>
</evidence>
<dbReference type="Proteomes" id="UP000504607">
    <property type="component" value="Chromosome 4"/>
</dbReference>
<dbReference type="PROSITE" id="PS00653">
    <property type="entry name" value="GLYCOSYL_HYDROL_F1_2"/>
    <property type="match status" value="1"/>
</dbReference>
<dbReference type="PANTHER" id="PTHR10353">
    <property type="entry name" value="GLYCOSYL HYDROLASE"/>
    <property type="match status" value="1"/>
</dbReference>
<dbReference type="GO" id="GO:0005975">
    <property type="term" value="P:carbohydrate metabolic process"/>
    <property type="evidence" value="ECO:0007669"/>
    <property type="project" value="InterPro"/>
</dbReference>
<evidence type="ECO:0000256" key="3">
    <source>
        <dbReference type="RuleBase" id="RU003690"/>
    </source>
</evidence>
<accession>A0A6I9RAT9</accession>
<organism evidence="5 6">
    <name type="scientific">Elaeis guineensis var. tenera</name>
    <name type="common">Oil palm</name>
    <dbReference type="NCBI Taxonomy" id="51953"/>
    <lineage>
        <taxon>Eukaryota</taxon>
        <taxon>Viridiplantae</taxon>
        <taxon>Streptophyta</taxon>
        <taxon>Embryophyta</taxon>
        <taxon>Tracheophyta</taxon>
        <taxon>Spermatophyta</taxon>
        <taxon>Magnoliopsida</taxon>
        <taxon>Liliopsida</taxon>
        <taxon>Arecaceae</taxon>
        <taxon>Arecoideae</taxon>
        <taxon>Cocoseae</taxon>
        <taxon>Elaeidinae</taxon>
        <taxon>Elaeis</taxon>
    </lineage>
</organism>
<feature type="signal peptide" evidence="4">
    <location>
        <begin position="1"/>
        <end position="23"/>
    </location>
</feature>